<dbReference type="EMBL" id="SLVV01000004">
    <property type="protein sequence ID" value="TCN26079.1"/>
    <property type="molecule type" value="Genomic_DNA"/>
</dbReference>
<feature type="transmembrane region" description="Helical" evidence="1">
    <location>
        <begin position="57"/>
        <end position="83"/>
    </location>
</feature>
<proteinExistence type="predicted"/>
<dbReference type="AlphaFoldDB" id="A0A4R2BJ32"/>
<feature type="transmembrane region" description="Helical" evidence="1">
    <location>
        <begin position="103"/>
        <end position="121"/>
    </location>
</feature>
<protein>
    <recommendedName>
        <fullName evidence="2">CAAX prenyl protease 2/Lysostaphin resistance protein A-like domain-containing protein</fullName>
    </recommendedName>
</protein>
<gene>
    <name evidence="3" type="ORF">EV146_104186</name>
</gene>
<accession>A0A4R2BJ32</accession>
<dbReference type="InterPro" id="IPR003675">
    <property type="entry name" value="Rce1/LyrA-like_dom"/>
</dbReference>
<name>A0A4R2BJ32_9BACI</name>
<dbReference type="GO" id="GO:0004175">
    <property type="term" value="F:endopeptidase activity"/>
    <property type="evidence" value="ECO:0007669"/>
    <property type="project" value="UniProtKB-ARBA"/>
</dbReference>
<keyword evidence="4" id="KW-1185">Reference proteome</keyword>
<keyword evidence="1" id="KW-1133">Transmembrane helix</keyword>
<feature type="transmembrane region" description="Helical" evidence="1">
    <location>
        <begin position="187"/>
        <end position="208"/>
    </location>
</feature>
<keyword evidence="1" id="KW-0812">Transmembrane</keyword>
<sequence length="210" mass="23722">MKNTLGLIGPTLMVFIGLQLLGSVTITFMLFYGWLLWAPIIEKAFPKESFKITRHELIVAIGCGLAFFLFVFGGVTLLQSYLLDIKQLRIILWEWGFSGSSEIWLILILLIVNPILEEVYWRGYMYKKVRSQGKALTAILITAVFYTLYHLLSVFHIFQGWFGVVAVLPVLIAGVLWGGIREKTGSITGSIISHALSDLGIVCVYWFIVR</sequence>
<dbReference type="RefSeq" id="WP_132004237.1">
    <property type="nucleotide sequence ID" value="NZ_JABUHM010000009.1"/>
</dbReference>
<reference evidence="3 4" key="1">
    <citation type="journal article" date="2015" name="Stand. Genomic Sci.">
        <title>Genomic Encyclopedia of Bacterial and Archaeal Type Strains, Phase III: the genomes of soil and plant-associated and newly described type strains.</title>
        <authorList>
            <person name="Whitman W.B."/>
            <person name="Woyke T."/>
            <person name="Klenk H.P."/>
            <person name="Zhou Y."/>
            <person name="Lilburn T.G."/>
            <person name="Beck B.J."/>
            <person name="De Vos P."/>
            <person name="Vandamme P."/>
            <person name="Eisen J.A."/>
            <person name="Garrity G."/>
            <person name="Hugenholtz P."/>
            <person name="Kyrpides N.C."/>
        </authorList>
    </citation>
    <scope>NUCLEOTIDE SEQUENCE [LARGE SCALE GENOMIC DNA]</scope>
    <source>
        <strain evidence="3 4">CV53</strain>
    </source>
</reference>
<feature type="transmembrane region" description="Helical" evidence="1">
    <location>
        <begin position="158"/>
        <end position="180"/>
    </location>
</feature>
<evidence type="ECO:0000313" key="3">
    <source>
        <dbReference type="EMBL" id="TCN26079.1"/>
    </source>
</evidence>
<dbReference type="Proteomes" id="UP000295689">
    <property type="component" value="Unassembled WGS sequence"/>
</dbReference>
<keyword evidence="1" id="KW-0472">Membrane</keyword>
<feature type="domain" description="CAAX prenyl protease 2/Lysostaphin resistance protein A-like" evidence="2">
    <location>
        <begin position="101"/>
        <end position="199"/>
    </location>
</feature>
<comment type="caution">
    <text evidence="3">The sequence shown here is derived from an EMBL/GenBank/DDBJ whole genome shotgun (WGS) entry which is preliminary data.</text>
</comment>
<evidence type="ECO:0000259" key="2">
    <source>
        <dbReference type="Pfam" id="PF02517"/>
    </source>
</evidence>
<feature type="transmembrane region" description="Helical" evidence="1">
    <location>
        <begin position="133"/>
        <end position="152"/>
    </location>
</feature>
<evidence type="ECO:0000256" key="1">
    <source>
        <dbReference type="SAM" id="Phobius"/>
    </source>
</evidence>
<evidence type="ECO:0000313" key="4">
    <source>
        <dbReference type="Proteomes" id="UP000295689"/>
    </source>
</evidence>
<organism evidence="3 4">
    <name type="scientific">Mesobacillus foraminis</name>
    <dbReference type="NCBI Taxonomy" id="279826"/>
    <lineage>
        <taxon>Bacteria</taxon>
        <taxon>Bacillati</taxon>
        <taxon>Bacillota</taxon>
        <taxon>Bacilli</taxon>
        <taxon>Bacillales</taxon>
        <taxon>Bacillaceae</taxon>
        <taxon>Mesobacillus</taxon>
    </lineage>
</organism>
<dbReference type="Pfam" id="PF02517">
    <property type="entry name" value="Rce1-like"/>
    <property type="match status" value="1"/>
</dbReference>
<feature type="transmembrane region" description="Helical" evidence="1">
    <location>
        <begin position="12"/>
        <end position="37"/>
    </location>
</feature>
<dbReference type="GO" id="GO:0080120">
    <property type="term" value="P:CAAX-box protein maturation"/>
    <property type="evidence" value="ECO:0007669"/>
    <property type="project" value="UniProtKB-ARBA"/>
</dbReference>